<proteinExistence type="predicted"/>
<evidence type="ECO:0000256" key="8">
    <source>
        <dbReference type="ARBA" id="ARBA00023125"/>
    </source>
</evidence>
<reference evidence="14 15" key="1">
    <citation type="journal article" date="2015" name="Proc. Natl. Acad. Sci. U.S.A.">
        <title>Expanded metabolic versatility of ubiquitous nitrite-oxidizing bacteria from the genus Nitrospira.</title>
        <authorList>
            <person name="Koch H."/>
            <person name="Lucker S."/>
            <person name="Albertsen M."/>
            <person name="Kitzinger K."/>
            <person name="Herbold C."/>
            <person name="Spieck E."/>
            <person name="Nielsen P.H."/>
            <person name="Wagner M."/>
            <person name="Daims H."/>
        </authorList>
    </citation>
    <scope>NUCLEOTIDE SEQUENCE [LARGE SCALE GENOMIC DNA]</scope>
    <source>
        <strain evidence="14 15">NSP M-1</strain>
    </source>
</reference>
<dbReference type="InterPro" id="IPR058031">
    <property type="entry name" value="AAA_lid_NorR"/>
</dbReference>
<evidence type="ECO:0000313" key="14">
    <source>
        <dbReference type="EMBL" id="ALA60728.1"/>
    </source>
</evidence>
<keyword evidence="2" id="KW-0963">Cytoplasm</keyword>
<evidence type="ECO:0000256" key="4">
    <source>
        <dbReference type="ARBA" id="ARBA00022741"/>
    </source>
</evidence>
<accession>A0A0K2GID8</accession>
<dbReference type="GO" id="GO:0006355">
    <property type="term" value="P:regulation of DNA-templated transcription"/>
    <property type="evidence" value="ECO:0007669"/>
    <property type="project" value="InterPro"/>
</dbReference>
<comment type="subcellular location">
    <subcellularLocation>
        <location evidence="1">Cytoplasm</location>
    </subcellularLocation>
</comment>
<keyword evidence="6" id="KW-0902">Two-component regulatory system</keyword>
<dbReference type="Gene3D" id="1.10.8.60">
    <property type="match status" value="1"/>
</dbReference>
<dbReference type="OrthoDB" id="9804019at2"/>
<dbReference type="Pfam" id="PF02954">
    <property type="entry name" value="HTH_8"/>
    <property type="match status" value="1"/>
</dbReference>
<dbReference type="Proteomes" id="UP000069205">
    <property type="component" value="Chromosome"/>
</dbReference>
<evidence type="ECO:0000256" key="9">
    <source>
        <dbReference type="ARBA" id="ARBA00023159"/>
    </source>
</evidence>
<dbReference type="InterPro" id="IPR009057">
    <property type="entry name" value="Homeodomain-like_sf"/>
</dbReference>
<dbReference type="SMART" id="SM00448">
    <property type="entry name" value="REC"/>
    <property type="match status" value="1"/>
</dbReference>
<dbReference type="PROSITE" id="PS00675">
    <property type="entry name" value="SIGMA54_INTERACT_1"/>
    <property type="match status" value="1"/>
</dbReference>
<keyword evidence="5" id="KW-0067">ATP-binding</keyword>
<dbReference type="Gene3D" id="3.40.50.2300">
    <property type="match status" value="1"/>
</dbReference>
<dbReference type="CDD" id="cd00009">
    <property type="entry name" value="AAA"/>
    <property type="match status" value="1"/>
</dbReference>
<dbReference type="InterPro" id="IPR002078">
    <property type="entry name" value="Sigma_54_int"/>
</dbReference>
<dbReference type="EMBL" id="CP011801">
    <property type="protein sequence ID" value="ALA60728.1"/>
    <property type="molecule type" value="Genomic_DNA"/>
</dbReference>
<dbReference type="RefSeq" id="WP_053382175.1">
    <property type="nucleotide sequence ID" value="NZ_CP011801.1"/>
</dbReference>
<evidence type="ECO:0000256" key="5">
    <source>
        <dbReference type="ARBA" id="ARBA00022840"/>
    </source>
</evidence>
<keyword evidence="9" id="KW-0010">Activator</keyword>
<feature type="modified residue" description="4-aspartylphosphate" evidence="11">
    <location>
        <position position="53"/>
    </location>
</feature>
<keyword evidence="10" id="KW-0804">Transcription</keyword>
<dbReference type="Pfam" id="PF00072">
    <property type="entry name" value="Response_reg"/>
    <property type="match status" value="1"/>
</dbReference>
<dbReference type="Gene3D" id="3.40.50.300">
    <property type="entry name" value="P-loop containing nucleotide triphosphate hydrolases"/>
    <property type="match status" value="1"/>
</dbReference>
<dbReference type="FunFam" id="3.40.50.2300:FF:000018">
    <property type="entry name" value="DNA-binding transcriptional regulator NtrC"/>
    <property type="match status" value="1"/>
</dbReference>
<evidence type="ECO:0000256" key="1">
    <source>
        <dbReference type="ARBA" id="ARBA00004496"/>
    </source>
</evidence>
<dbReference type="FunFam" id="1.10.8.60:FF:000014">
    <property type="entry name" value="DNA-binding transcriptional regulator NtrC"/>
    <property type="match status" value="1"/>
</dbReference>
<dbReference type="GO" id="GO:0005737">
    <property type="term" value="C:cytoplasm"/>
    <property type="evidence" value="ECO:0007669"/>
    <property type="project" value="UniProtKB-SubCell"/>
</dbReference>
<dbReference type="Pfam" id="PF00158">
    <property type="entry name" value="Sigma54_activat"/>
    <property type="match status" value="1"/>
</dbReference>
<evidence type="ECO:0000256" key="11">
    <source>
        <dbReference type="PROSITE-ProRule" id="PRU00169"/>
    </source>
</evidence>
<dbReference type="KEGG" id="nmv:NITMOv2_4352"/>
<evidence type="ECO:0000259" key="13">
    <source>
        <dbReference type="PROSITE" id="PS50110"/>
    </source>
</evidence>
<organism evidence="14 15">
    <name type="scientific">Nitrospira moscoviensis</name>
    <dbReference type="NCBI Taxonomy" id="42253"/>
    <lineage>
        <taxon>Bacteria</taxon>
        <taxon>Pseudomonadati</taxon>
        <taxon>Nitrospirota</taxon>
        <taxon>Nitrospiria</taxon>
        <taxon>Nitrospirales</taxon>
        <taxon>Nitrospiraceae</taxon>
        <taxon>Nitrospira</taxon>
    </lineage>
</organism>
<gene>
    <name evidence="14" type="primary">atoC</name>
    <name evidence="14" type="ORF">NITMOv2_4352</name>
</gene>
<dbReference type="PROSITE" id="PS00688">
    <property type="entry name" value="SIGMA54_INTERACT_3"/>
    <property type="match status" value="1"/>
</dbReference>
<dbReference type="SUPFAM" id="SSF52172">
    <property type="entry name" value="CheY-like"/>
    <property type="match status" value="1"/>
</dbReference>
<dbReference type="FunFam" id="3.40.50.300:FF:000006">
    <property type="entry name" value="DNA-binding transcriptional regulator NtrC"/>
    <property type="match status" value="1"/>
</dbReference>
<dbReference type="InterPro" id="IPR027417">
    <property type="entry name" value="P-loop_NTPase"/>
</dbReference>
<dbReference type="InterPro" id="IPR025943">
    <property type="entry name" value="Sigma_54_int_dom_ATP-bd_2"/>
</dbReference>
<evidence type="ECO:0000256" key="10">
    <source>
        <dbReference type="ARBA" id="ARBA00023163"/>
    </source>
</evidence>
<name>A0A0K2GID8_NITMO</name>
<dbReference type="AlphaFoldDB" id="A0A0K2GID8"/>
<dbReference type="InterPro" id="IPR025662">
    <property type="entry name" value="Sigma_54_int_dom_ATP-bd_1"/>
</dbReference>
<dbReference type="PRINTS" id="PR01590">
    <property type="entry name" value="HTHFIS"/>
</dbReference>
<feature type="domain" description="Response regulatory" evidence="13">
    <location>
        <begin position="4"/>
        <end position="118"/>
    </location>
</feature>
<dbReference type="PROSITE" id="PS50110">
    <property type="entry name" value="RESPONSE_REGULATORY"/>
    <property type="match status" value="1"/>
</dbReference>
<keyword evidence="4" id="KW-0547">Nucleotide-binding</keyword>
<dbReference type="PATRIC" id="fig|42253.5.peg.4296"/>
<evidence type="ECO:0000259" key="12">
    <source>
        <dbReference type="PROSITE" id="PS50045"/>
    </source>
</evidence>
<dbReference type="SUPFAM" id="SSF46689">
    <property type="entry name" value="Homeodomain-like"/>
    <property type="match status" value="1"/>
</dbReference>
<feature type="domain" description="Sigma-54 factor interaction" evidence="12">
    <location>
        <begin position="141"/>
        <end position="370"/>
    </location>
</feature>
<sequence length="451" mass="49677">MKPLVLVADDDPAVLSALRLGLQTKGYEVLSAADGPAALEALDRQSPDLAFVDIEMPGLNGIEVLRRMRKDRPALPVIIMTAHGTVARAVEAMKEGATDFLTKPFDIDQMLVVVERALRQEDLRREAETLRSEVDGRYDMAATSSPVMQRVIDTLKKAAQSDATVLLLGESGVGKDLLARSLHAWSPRREKLFVPVNCVALSEELLESELFGHEKGAFTGAHSQKLGKLEVASGGTVFLDEIGDMKPALQAKLLRFLQNREFDRVGGTRAVKVDVRVVAATNRDLQQAVKAGTFRADLFFRLNVVSLTVPPLRDRLEDVPQLAEIFLRRCCRDMKKPAMRLSEAAMKKLTGYPWPGNVRELENTIERAVVLKSGSTLEPEDVLLQAADLVGEAGEAGAEGLLPYHESVDQHRRRIIRRALDRSGGSRVRAAQLLGLQPTYLSRLLKQLNIS</sequence>
<evidence type="ECO:0000256" key="6">
    <source>
        <dbReference type="ARBA" id="ARBA00023012"/>
    </source>
</evidence>
<dbReference type="InterPro" id="IPR002197">
    <property type="entry name" value="HTH_Fis"/>
</dbReference>
<protein>
    <submittedName>
        <fullName evidence="14">Acetoacetate metabolism regulatory protein AtoC</fullName>
    </submittedName>
</protein>
<dbReference type="InterPro" id="IPR001789">
    <property type="entry name" value="Sig_transdc_resp-reg_receiver"/>
</dbReference>
<dbReference type="SMART" id="SM00382">
    <property type="entry name" value="AAA"/>
    <property type="match status" value="1"/>
</dbReference>
<dbReference type="Gene3D" id="1.10.10.60">
    <property type="entry name" value="Homeodomain-like"/>
    <property type="match status" value="1"/>
</dbReference>
<keyword evidence="15" id="KW-1185">Reference proteome</keyword>
<evidence type="ECO:0000256" key="3">
    <source>
        <dbReference type="ARBA" id="ARBA00022553"/>
    </source>
</evidence>
<dbReference type="STRING" id="42253.NITMOv2_4352"/>
<evidence type="ECO:0000313" key="15">
    <source>
        <dbReference type="Proteomes" id="UP000069205"/>
    </source>
</evidence>
<dbReference type="InterPro" id="IPR011006">
    <property type="entry name" value="CheY-like_superfamily"/>
</dbReference>
<dbReference type="GO" id="GO:0005524">
    <property type="term" value="F:ATP binding"/>
    <property type="evidence" value="ECO:0007669"/>
    <property type="project" value="UniProtKB-KW"/>
</dbReference>
<keyword evidence="8" id="KW-0238">DNA-binding</keyword>
<dbReference type="InterPro" id="IPR003593">
    <property type="entry name" value="AAA+_ATPase"/>
</dbReference>
<dbReference type="Pfam" id="PF25601">
    <property type="entry name" value="AAA_lid_14"/>
    <property type="match status" value="1"/>
</dbReference>
<evidence type="ECO:0000256" key="2">
    <source>
        <dbReference type="ARBA" id="ARBA00022490"/>
    </source>
</evidence>
<keyword evidence="3 11" id="KW-0597">Phosphoprotein</keyword>
<dbReference type="PROSITE" id="PS00676">
    <property type="entry name" value="SIGMA54_INTERACT_2"/>
    <property type="match status" value="1"/>
</dbReference>
<dbReference type="PANTHER" id="PTHR32071">
    <property type="entry name" value="TRANSCRIPTIONAL REGULATORY PROTEIN"/>
    <property type="match status" value="1"/>
</dbReference>
<dbReference type="GO" id="GO:0043565">
    <property type="term" value="F:sequence-specific DNA binding"/>
    <property type="evidence" value="ECO:0007669"/>
    <property type="project" value="InterPro"/>
</dbReference>
<evidence type="ECO:0000256" key="7">
    <source>
        <dbReference type="ARBA" id="ARBA00023015"/>
    </source>
</evidence>
<dbReference type="GO" id="GO:0000160">
    <property type="term" value="P:phosphorelay signal transduction system"/>
    <property type="evidence" value="ECO:0007669"/>
    <property type="project" value="UniProtKB-KW"/>
</dbReference>
<dbReference type="SUPFAM" id="SSF52540">
    <property type="entry name" value="P-loop containing nucleoside triphosphate hydrolases"/>
    <property type="match status" value="1"/>
</dbReference>
<dbReference type="InterPro" id="IPR025944">
    <property type="entry name" value="Sigma_54_int_dom_CS"/>
</dbReference>
<dbReference type="PROSITE" id="PS50045">
    <property type="entry name" value="SIGMA54_INTERACT_4"/>
    <property type="match status" value="1"/>
</dbReference>
<keyword evidence="7" id="KW-0805">Transcription regulation</keyword>